<feature type="domain" description="DinB-like" evidence="1">
    <location>
        <begin position="32"/>
        <end position="164"/>
    </location>
</feature>
<dbReference type="Proteomes" id="UP000503278">
    <property type="component" value="Chromosome"/>
</dbReference>
<organism evidence="2 3">
    <name type="scientific">Mucilaginibacter robiniae</name>
    <dbReference type="NCBI Taxonomy" id="2728022"/>
    <lineage>
        <taxon>Bacteria</taxon>
        <taxon>Pseudomonadati</taxon>
        <taxon>Bacteroidota</taxon>
        <taxon>Sphingobacteriia</taxon>
        <taxon>Sphingobacteriales</taxon>
        <taxon>Sphingobacteriaceae</taxon>
        <taxon>Mucilaginibacter</taxon>
    </lineage>
</organism>
<evidence type="ECO:0000313" key="3">
    <source>
        <dbReference type="Proteomes" id="UP000503278"/>
    </source>
</evidence>
<dbReference type="KEGG" id="mrob:HH214_02890"/>
<dbReference type="InterPro" id="IPR034660">
    <property type="entry name" value="DinB/YfiT-like"/>
</dbReference>
<sequence length="170" mass="19593">MINQPQPDEYAPFYANYISLASQGNTIETLTRLKDSTYNFFISLPAGKGDFAYAEGKWTIKEVLGHLIDSERIFAYRTLRFIRNDQTNLPGFDQDLFVTNAHFNERDLNDLALEFKTVRESNLYFFRTITEPDSLKTGLANGNIISVRALLYIAAGHELHHLHILNERYL</sequence>
<keyword evidence="3" id="KW-1185">Reference proteome</keyword>
<dbReference type="EMBL" id="CP051682">
    <property type="protein sequence ID" value="QJD94899.1"/>
    <property type="molecule type" value="Genomic_DNA"/>
</dbReference>
<dbReference type="Pfam" id="PF12867">
    <property type="entry name" value="DinB_2"/>
    <property type="match status" value="1"/>
</dbReference>
<dbReference type="RefSeq" id="WP_169605916.1">
    <property type="nucleotide sequence ID" value="NZ_CP051682.1"/>
</dbReference>
<name>A0A7L5DXZ3_9SPHI</name>
<dbReference type="Gene3D" id="1.20.120.450">
    <property type="entry name" value="dinb family like domain"/>
    <property type="match status" value="1"/>
</dbReference>
<dbReference type="SUPFAM" id="SSF109854">
    <property type="entry name" value="DinB/YfiT-like putative metalloenzymes"/>
    <property type="match status" value="1"/>
</dbReference>
<reference evidence="2 3" key="1">
    <citation type="submission" date="2020-04" db="EMBL/GenBank/DDBJ databases">
        <title>Genome sequencing of novel species.</title>
        <authorList>
            <person name="Heo J."/>
            <person name="Kim S.-J."/>
            <person name="Kim J.-S."/>
            <person name="Hong S.-B."/>
            <person name="Kwon S.-W."/>
        </authorList>
    </citation>
    <scope>NUCLEOTIDE SEQUENCE [LARGE SCALE GENOMIC DNA]</scope>
    <source>
        <strain evidence="2 3">F39-2</strain>
    </source>
</reference>
<accession>A0A7L5DXZ3</accession>
<evidence type="ECO:0000313" key="2">
    <source>
        <dbReference type="EMBL" id="QJD94899.1"/>
    </source>
</evidence>
<dbReference type="AlphaFoldDB" id="A0A7L5DXZ3"/>
<evidence type="ECO:0000259" key="1">
    <source>
        <dbReference type="Pfam" id="PF12867"/>
    </source>
</evidence>
<gene>
    <name evidence="2" type="ORF">HH214_02890</name>
</gene>
<protein>
    <submittedName>
        <fullName evidence="2">DinB family protein</fullName>
    </submittedName>
</protein>
<proteinExistence type="predicted"/>
<dbReference type="InterPro" id="IPR024775">
    <property type="entry name" value="DinB-like"/>
</dbReference>